<keyword evidence="2" id="KW-1185">Reference proteome</keyword>
<evidence type="ECO:0000313" key="3">
    <source>
        <dbReference type="WBParaSite" id="Pan_g14472.t1"/>
    </source>
</evidence>
<dbReference type="WBParaSite" id="Pan_g14472.t1">
    <property type="protein sequence ID" value="Pan_g14472.t1"/>
    <property type="gene ID" value="Pan_g14472"/>
</dbReference>
<dbReference type="Gene3D" id="3.80.10.10">
    <property type="entry name" value="Ribonuclease Inhibitor"/>
    <property type="match status" value="1"/>
</dbReference>
<feature type="transmembrane region" description="Helical" evidence="1">
    <location>
        <begin position="255"/>
        <end position="273"/>
    </location>
</feature>
<dbReference type="InterPro" id="IPR032675">
    <property type="entry name" value="LRR_dom_sf"/>
</dbReference>
<protein>
    <submittedName>
        <fullName evidence="3">F-box/LRR-repeat protein</fullName>
    </submittedName>
</protein>
<keyword evidence="1" id="KW-1133">Transmembrane helix</keyword>
<evidence type="ECO:0000256" key="1">
    <source>
        <dbReference type="SAM" id="Phobius"/>
    </source>
</evidence>
<evidence type="ECO:0000313" key="2">
    <source>
        <dbReference type="Proteomes" id="UP000492821"/>
    </source>
</evidence>
<accession>A0A7E4UZN0</accession>
<dbReference type="AlphaFoldDB" id="A0A7E4UZN0"/>
<reference evidence="3" key="2">
    <citation type="submission" date="2020-10" db="UniProtKB">
        <authorList>
            <consortium name="WormBaseParasite"/>
        </authorList>
    </citation>
    <scope>IDENTIFICATION</scope>
</reference>
<dbReference type="Proteomes" id="UP000492821">
    <property type="component" value="Unassembled WGS sequence"/>
</dbReference>
<keyword evidence="1" id="KW-0472">Membrane</keyword>
<proteinExistence type="predicted"/>
<keyword evidence="1" id="KW-0812">Transmembrane</keyword>
<reference evidence="2" key="1">
    <citation type="journal article" date="2013" name="Genetics">
        <title>The draft genome and transcriptome of Panagrellus redivivus are shaped by the harsh demands of a free-living lifestyle.</title>
        <authorList>
            <person name="Srinivasan J."/>
            <person name="Dillman A.R."/>
            <person name="Macchietto M.G."/>
            <person name="Heikkinen L."/>
            <person name="Lakso M."/>
            <person name="Fracchia K.M."/>
            <person name="Antoshechkin I."/>
            <person name="Mortazavi A."/>
            <person name="Wong G."/>
            <person name="Sternberg P.W."/>
        </authorList>
    </citation>
    <scope>NUCLEOTIDE SEQUENCE [LARGE SCALE GENOMIC DNA]</scope>
    <source>
        <strain evidence="2">MT8872</strain>
    </source>
</reference>
<organism evidence="2 3">
    <name type="scientific">Panagrellus redivivus</name>
    <name type="common">Microworm</name>
    <dbReference type="NCBI Taxonomy" id="6233"/>
    <lineage>
        <taxon>Eukaryota</taxon>
        <taxon>Metazoa</taxon>
        <taxon>Ecdysozoa</taxon>
        <taxon>Nematoda</taxon>
        <taxon>Chromadorea</taxon>
        <taxon>Rhabditida</taxon>
        <taxon>Tylenchina</taxon>
        <taxon>Panagrolaimomorpha</taxon>
        <taxon>Panagrolaimoidea</taxon>
        <taxon>Panagrolaimidae</taxon>
        <taxon>Panagrellus</taxon>
    </lineage>
</organism>
<sequence>MIADDCLRRVDPSQEAVTIEWSHRRLFVNRKALDNADQICDLSAWPTVRLTFRDQGFPFRRFDWSAVLGKLNPSLRYLSVLKLDYLYITKSDLLRLLEACPLLTSLDCNEIVLDESISIGNDLLPRTSNLNRLRITMCVDVQYDETTSAALLQHHKSKTPWISVFYSLYGLDSLEETQYLVSLGEATKNSGEITLVRVTNNGGDNNGNDKLLFSHHSVQVIETPQNPWMASAIAYILALWILLIWFLFTDASASVVIPLYLLPLLLVFVRESLTVTAHSRATVLMLRFCRPLYHGLCSLTKRVSQKFWFVRCNE</sequence>
<feature type="transmembrane region" description="Helical" evidence="1">
    <location>
        <begin position="228"/>
        <end position="248"/>
    </location>
</feature>
<name>A0A7E4UZN0_PANRE</name>